<gene>
    <name evidence="1" type="ORF">WG66_17884</name>
</gene>
<dbReference type="EMBL" id="LATX01002431">
    <property type="protein sequence ID" value="KTB29513.1"/>
    <property type="molecule type" value="Genomic_DNA"/>
</dbReference>
<dbReference type="Proteomes" id="UP000054988">
    <property type="component" value="Unassembled WGS sequence"/>
</dbReference>
<reference evidence="1 2" key="1">
    <citation type="submission" date="2015-12" db="EMBL/GenBank/DDBJ databases">
        <title>Draft genome sequence of Moniliophthora roreri, the causal agent of frosty pod rot of cacao.</title>
        <authorList>
            <person name="Aime M.C."/>
            <person name="Diaz-Valderrama J.R."/>
            <person name="Kijpornyongpan T."/>
            <person name="Phillips-Mora W."/>
        </authorList>
    </citation>
    <scope>NUCLEOTIDE SEQUENCE [LARGE SCALE GENOMIC DNA]</scope>
    <source>
        <strain evidence="1 2">MCA 2952</strain>
    </source>
</reference>
<dbReference type="AlphaFoldDB" id="A0A0W0EZK7"/>
<protein>
    <submittedName>
        <fullName evidence="1">Uncharacterized protein</fullName>
    </submittedName>
</protein>
<proteinExistence type="predicted"/>
<organism evidence="1 2">
    <name type="scientific">Moniliophthora roreri</name>
    <name type="common">Frosty pod rot fungus</name>
    <name type="synonym">Monilia roreri</name>
    <dbReference type="NCBI Taxonomy" id="221103"/>
    <lineage>
        <taxon>Eukaryota</taxon>
        <taxon>Fungi</taxon>
        <taxon>Dikarya</taxon>
        <taxon>Basidiomycota</taxon>
        <taxon>Agaricomycotina</taxon>
        <taxon>Agaricomycetes</taxon>
        <taxon>Agaricomycetidae</taxon>
        <taxon>Agaricales</taxon>
        <taxon>Marasmiineae</taxon>
        <taxon>Marasmiaceae</taxon>
        <taxon>Moniliophthora</taxon>
    </lineage>
</organism>
<evidence type="ECO:0000313" key="2">
    <source>
        <dbReference type="Proteomes" id="UP000054988"/>
    </source>
</evidence>
<name>A0A0W0EZK7_MONRR</name>
<comment type="caution">
    <text evidence="1">The sequence shown here is derived from an EMBL/GenBank/DDBJ whole genome shotgun (WGS) entry which is preliminary data.</text>
</comment>
<sequence>MVFFDMNPAACAATAQPFENPTLNALQSGFSVVLDEGYFGGPPCTFVSTFSKPHSKLATPPQFLAALYHRLPDTVAAVEFAHDTPYPLLALFTKLFELHLYWFFHGKGVPSTYTSVTTERHNKAALSDPFFRFKMFIYATTGLHSLPPKDDYQICFKITTATLLSKSICFPNHVPPPLNIHTCFAQINVHMNDGMWKMLLDIPDTPTCSTAFDAWFFSQIISNSFNAI</sequence>
<evidence type="ECO:0000313" key="1">
    <source>
        <dbReference type="EMBL" id="KTB29513.1"/>
    </source>
</evidence>
<accession>A0A0W0EZK7</accession>